<protein>
    <submittedName>
        <fullName evidence="1">Uncharacterized protein</fullName>
    </submittedName>
</protein>
<keyword evidence="2" id="KW-1185">Reference proteome</keyword>
<accession>A0A392SQM8</accession>
<feature type="non-terminal residue" evidence="1">
    <location>
        <position position="52"/>
    </location>
</feature>
<sequence length="52" mass="5688">MVKTVINPMTTEEGVILVVEGSKAMELAIIVEIGAICLMSARRRWISVSIVE</sequence>
<reference evidence="1 2" key="1">
    <citation type="journal article" date="2018" name="Front. Plant Sci.">
        <title>Red Clover (Trifolium pratense) and Zigzag Clover (T. medium) - A Picture of Genomic Similarities and Differences.</title>
        <authorList>
            <person name="Dluhosova J."/>
            <person name="Istvanek J."/>
            <person name="Nedelnik J."/>
            <person name="Repkova J."/>
        </authorList>
    </citation>
    <scope>NUCLEOTIDE SEQUENCE [LARGE SCALE GENOMIC DNA]</scope>
    <source>
        <strain evidence="2">cv. 10/8</strain>
        <tissue evidence="1">Leaf</tissue>
    </source>
</reference>
<dbReference type="EMBL" id="LXQA010412213">
    <property type="protein sequence ID" value="MCI50156.1"/>
    <property type="molecule type" value="Genomic_DNA"/>
</dbReference>
<name>A0A392SQM8_9FABA</name>
<dbReference type="Proteomes" id="UP000265520">
    <property type="component" value="Unassembled WGS sequence"/>
</dbReference>
<dbReference type="AlphaFoldDB" id="A0A392SQM8"/>
<comment type="caution">
    <text evidence="1">The sequence shown here is derived from an EMBL/GenBank/DDBJ whole genome shotgun (WGS) entry which is preliminary data.</text>
</comment>
<proteinExistence type="predicted"/>
<evidence type="ECO:0000313" key="1">
    <source>
        <dbReference type="EMBL" id="MCI50156.1"/>
    </source>
</evidence>
<evidence type="ECO:0000313" key="2">
    <source>
        <dbReference type="Proteomes" id="UP000265520"/>
    </source>
</evidence>
<organism evidence="1 2">
    <name type="scientific">Trifolium medium</name>
    <dbReference type="NCBI Taxonomy" id="97028"/>
    <lineage>
        <taxon>Eukaryota</taxon>
        <taxon>Viridiplantae</taxon>
        <taxon>Streptophyta</taxon>
        <taxon>Embryophyta</taxon>
        <taxon>Tracheophyta</taxon>
        <taxon>Spermatophyta</taxon>
        <taxon>Magnoliopsida</taxon>
        <taxon>eudicotyledons</taxon>
        <taxon>Gunneridae</taxon>
        <taxon>Pentapetalae</taxon>
        <taxon>rosids</taxon>
        <taxon>fabids</taxon>
        <taxon>Fabales</taxon>
        <taxon>Fabaceae</taxon>
        <taxon>Papilionoideae</taxon>
        <taxon>50 kb inversion clade</taxon>
        <taxon>NPAAA clade</taxon>
        <taxon>Hologalegina</taxon>
        <taxon>IRL clade</taxon>
        <taxon>Trifolieae</taxon>
        <taxon>Trifolium</taxon>
    </lineage>
</organism>